<organism evidence="2 3">
    <name type="scientific">Emydomyces testavorans</name>
    <dbReference type="NCBI Taxonomy" id="2070801"/>
    <lineage>
        <taxon>Eukaryota</taxon>
        <taxon>Fungi</taxon>
        <taxon>Dikarya</taxon>
        <taxon>Ascomycota</taxon>
        <taxon>Pezizomycotina</taxon>
        <taxon>Eurotiomycetes</taxon>
        <taxon>Eurotiomycetidae</taxon>
        <taxon>Onygenales</taxon>
        <taxon>Nannizziopsiaceae</taxon>
        <taxon>Emydomyces</taxon>
    </lineage>
</organism>
<proteinExistence type="predicted"/>
<dbReference type="AlphaFoldDB" id="A0AAF0DKG7"/>
<dbReference type="InterPro" id="IPR046676">
    <property type="entry name" value="DUF6546"/>
</dbReference>
<gene>
    <name evidence="2" type="ORF">PRK78_005396</name>
</gene>
<reference evidence="2" key="1">
    <citation type="submission" date="2023-03" db="EMBL/GenBank/DDBJ databases">
        <title>Emydomyces testavorans Genome Sequence.</title>
        <authorList>
            <person name="Hoyer L."/>
        </authorList>
    </citation>
    <scope>NUCLEOTIDE SEQUENCE</scope>
    <source>
        <strain evidence="2">16-2883</strain>
    </source>
</reference>
<dbReference type="Proteomes" id="UP001219355">
    <property type="component" value="Chromosome 3"/>
</dbReference>
<dbReference type="Pfam" id="PF20183">
    <property type="entry name" value="DUF6546"/>
    <property type="match status" value="1"/>
</dbReference>
<name>A0AAF0DKG7_9EURO</name>
<evidence type="ECO:0000259" key="1">
    <source>
        <dbReference type="Pfam" id="PF20183"/>
    </source>
</evidence>
<keyword evidence="3" id="KW-1185">Reference proteome</keyword>
<evidence type="ECO:0000313" key="3">
    <source>
        <dbReference type="Proteomes" id="UP001219355"/>
    </source>
</evidence>
<dbReference type="EMBL" id="CP120629">
    <property type="protein sequence ID" value="WEW59914.1"/>
    <property type="molecule type" value="Genomic_DNA"/>
</dbReference>
<accession>A0AAF0DKG7</accession>
<sequence>MAHWEILPAEIRLMILEMLAWDPGSTRFSTRETSLACYAAVSEEWQEFFEKRNFYQLILSQSCLTDLEKIVHRQRELVKHIWLRLKLGTRIDSNNTLIKRAIRKLFAILNTWKSNADWNNGITLEISAHSPSDSRHVFKDLLLEADAYSEPVNDYEPSHFHDPSHGRVNGQLNVAPNVSSIFRLFGHPIDLSFRRKLPQVDVVTSFLVRRQTRRQFTPATLRQLLTSFPRLEHISHELWRDFWRTTQETKETRYKEMLKSCLPSTLKSLTLFEDFNEDFNRMFQGDSILHGELVRITDPSVGAVLANISLCLERVSASFIVDAKDFFQAYQPGWVWKDLVSLALTSRLLDSPRDPAAINNMLHAAGIAAKKMPKLRIMEIWSGGRGHTSSFRYHTSDYFTTVTWHGVWDLQLESRVVEVWKAVALEFNRHEPRVEVYQIPKSSIRSHGDAIEHLKLKQQILHPVSLRQVRIEGRNYFP</sequence>
<feature type="domain" description="DUF6546" evidence="1">
    <location>
        <begin position="262"/>
        <end position="462"/>
    </location>
</feature>
<protein>
    <recommendedName>
        <fullName evidence="1">DUF6546 domain-containing protein</fullName>
    </recommendedName>
</protein>
<evidence type="ECO:0000313" key="2">
    <source>
        <dbReference type="EMBL" id="WEW59914.1"/>
    </source>
</evidence>